<feature type="transmembrane region" description="Helical" evidence="13">
    <location>
        <begin position="308"/>
        <end position="331"/>
    </location>
</feature>
<dbReference type="InterPro" id="IPR003660">
    <property type="entry name" value="HAMP_dom"/>
</dbReference>
<dbReference type="AlphaFoldDB" id="A0A919XLG2"/>
<dbReference type="InterPro" id="IPR050640">
    <property type="entry name" value="Bact_2-comp_sensor_kinase"/>
</dbReference>
<evidence type="ECO:0000256" key="6">
    <source>
        <dbReference type="ARBA" id="ARBA00022741"/>
    </source>
</evidence>
<evidence type="ECO:0000256" key="12">
    <source>
        <dbReference type="SAM" id="Coils"/>
    </source>
</evidence>
<keyword evidence="2" id="KW-1003">Cell membrane</keyword>
<gene>
    <name evidence="15" type="primary">yesM_6</name>
    <name evidence="15" type="ORF">J2TS6_37560</name>
</gene>
<evidence type="ECO:0000313" key="16">
    <source>
        <dbReference type="Proteomes" id="UP000679779"/>
    </source>
</evidence>
<dbReference type="GO" id="GO:0005886">
    <property type="term" value="C:plasma membrane"/>
    <property type="evidence" value="ECO:0007669"/>
    <property type="project" value="UniProtKB-SubCell"/>
</dbReference>
<dbReference type="InterPro" id="IPR036890">
    <property type="entry name" value="HATPase_C_sf"/>
</dbReference>
<dbReference type="PROSITE" id="PS50885">
    <property type="entry name" value="HAMP"/>
    <property type="match status" value="1"/>
</dbReference>
<comment type="subcellular location">
    <subcellularLocation>
        <location evidence="1">Cell membrane</location>
        <topology evidence="1">Multi-pass membrane protein</topology>
    </subcellularLocation>
</comment>
<evidence type="ECO:0000313" key="15">
    <source>
        <dbReference type="EMBL" id="GIO32615.1"/>
    </source>
</evidence>
<dbReference type="EMBL" id="BORQ01000004">
    <property type="protein sequence ID" value="GIO32615.1"/>
    <property type="molecule type" value="Genomic_DNA"/>
</dbReference>
<keyword evidence="5 13" id="KW-0812">Transmembrane</keyword>
<name>A0A919XLG2_9BACL</name>
<dbReference type="InterPro" id="IPR010559">
    <property type="entry name" value="Sig_transdc_His_kin_internal"/>
</dbReference>
<dbReference type="CDD" id="cd06225">
    <property type="entry name" value="HAMP"/>
    <property type="match status" value="1"/>
</dbReference>
<protein>
    <submittedName>
        <fullName evidence="15">Sensor histidine kinase YesM</fullName>
    </submittedName>
</protein>
<dbReference type="PANTHER" id="PTHR34220:SF11">
    <property type="entry name" value="SENSOR PROTEIN KINASE HPTS"/>
    <property type="match status" value="1"/>
</dbReference>
<dbReference type="SMART" id="SM00304">
    <property type="entry name" value="HAMP"/>
    <property type="match status" value="1"/>
</dbReference>
<accession>A0A919XLG2</accession>
<dbReference type="CDD" id="cd18774">
    <property type="entry name" value="PDC2_HK_sensor"/>
    <property type="match status" value="1"/>
</dbReference>
<evidence type="ECO:0000256" key="8">
    <source>
        <dbReference type="ARBA" id="ARBA00022840"/>
    </source>
</evidence>
<keyword evidence="11 13" id="KW-0472">Membrane</keyword>
<keyword evidence="10" id="KW-0902">Two-component regulatory system</keyword>
<dbReference type="PANTHER" id="PTHR34220">
    <property type="entry name" value="SENSOR HISTIDINE KINASE YPDA"/>
    <property type="match status" value="1"/>
</dbReference>
<comment type="caution">
    <text evidence="15">The sequence shown here is derived from an EMBL/GenBank/DDBJ whole genome shotgun (WGS) entry which is preliminary data.</text>
</comment>
<keyword evidence="16" id="KW-1185">Reference proteome</keyword>
<dbReference type="Pfam" id="PF02518">
    <property type="entry name" value="HATPase_c"/>
    <property type="match status" value="1"/>
</dbReference>
<evidence type="ECO:0000256" key="5">
    <source>
        <dbReference type="ARBA" id="ARBA00022692"/>
    </source>
</evidence>
<evidence type="ECO:0000256" key="11">
    <source>
        <dbReference type="ARBA" id="ARBA00023136"/>
    </source>
</evidence>
<dbReference type="SUPFAM" id="SSF158472">
    <property type="entry name" value="HAMP domain-like"/>
    <property type="match status" value="1"/>
</dbReference>
<evidence type="ECO:0000259" key="14">
    <source>
        <dbReference type="PROSITE" id="PS50885"/>
    </source>
</evidence>
<keyword evidence="12" id="KW-0175">Coiled coil</keyword>
<evidence type="ECO:0000256" key="10">
    <source>
        <dbReference type="ARBA" id="ARBA00023012"/>
    </source>
</evidence>
<evidence type="ECO:0000256" key="7">
    <source>
        <dbReference type="ARBA" id="ARBA00022777"/>
    </source>
</evidence>
<proteinExistence type="predicted"/>
<reference evidence="15" key="1">
    <citation type="submission" date="2021-03" db="EMBL/GenBank/DDBJ databases">
        <title>Antimicrobial resistance genes in bacteria isolated from Japanese honey, and their potential for conferring macrolide and lincosamide resistance in the American foulbrood pathogen Paenibacillus larvae.</title>
        <authorList>
            <person name="Okamoto M."/>
            <person name="Kumagai M."/>
            <person name="Kanamori H."/>
            <person name="Takamatsu D."/>
        </authorList>
    </citation>
    <scope>NUCLEOTIDE SEQUENCE</scope>
    <source>
        <strain evidence="15">J2TS6</strain>
    </source>
</reference>
<dbReference type="RefSeq" id="WP_236575462.1">
    <property type="nucleotide sequence ID" value="NZ_BORQ01000004.1"/>
</dbReference>
<dbReference type="GO" id="GO:0005524">
    <property type="term" value="F:ATP binding"/>
    <property type="evidence" value="ECO:0007669"/>
    <property type="project" value="UniProtKB-KW"/>
</dbReference>
<evidence type="ECO:0000256" key="2">
    <source>
        <dbReference type="ARBA" id="ARBA00022475"/>
    </source>
</evidence>
<sequence>MTRWIGRTMRKGWVFLANLSLEKKLILIFVFLLSLPITYVSYLSARSTFDSVLQNATNNAIQMAGNASNTTDRYVADLKRSTALPLYNSDVQYYLEQETTDWGKNVAMGMFLSYLSHTKKEIAAVYLVDRYDHIFFDKRPDITELSTTDQLGTWKRLVGQQSGAHPILMGRHSIQVNGNKQKAVFSVLRTVKSASTLQDIGIIVFDIDIELFKDIAEPMDRVTQGSSLILDDQGKLVYASGDPGTVSARQSDLMSLRKGRHTGYFESEIDGKRYLTVFVVSEQTGWTTSVSIPLAKILYKVKQNSTTLIVTTLLLLCIALIAATFFSHALTKPLKSMVRYMRQVQHGNLNVWITTRYEDEIGMLGSHFNRMIVRVKELLNEIKATEKRKQLADMRALQSQINPHFIYNTLESIRMLAEINDDPQVAKLTYLLGIQLRYSIVRSEETVTIAQELEHVQHYFDLLAIRFPGKFKLTIDVPEAFRGLPVLKLIFQPIVENAVFHGLERKPGTGTVAIDAWKEHEHVIFRVQDDGVGMDGQKLLALNASLRETDGGGTFGIGIHNVNERIRLHYGHGCGLQVYSEPGSGTSVLIRIKENLPDDRE</sequence>
<keyword evidence="8" id="KW-0067">ATP-binding</keyword>
<dbReference type="Pfam" id="PF06580">
    <property type="entry name" value="His_kinase"/>
    <property type="match status" value="1"/>
</dbReference>
<keyword evidence="4" id="KW-0808">Transferase</keyword>
<dbReference type="Gene3D" id="3.30.450.20">
    <property type="entry name" value="PAS domain"/>
    <property type="match status" value="1"/>
</dbReference>
<feature type="coiled-coil region" evidence="12">
    <location>
        <begin position="368"/>
        <end position="395"/>
    </location>
</feature>
<keyword evidence="3" id="KW-0597">Phosphoprotein</keyword>
<evidence type="ECO:0000256" key="9">
    <source>
        <dbReference type="ARBA" id="ARBA00022989"/>
    </source>
</evidence>
<dbReference type="Gene3D" id="6.10.340.10">
    <property type="match status" value="1"/>
</dbReference>
<evidence type="ECO:0000256" key="1">
    <source>
        <dbReference type="ARBA" id="ARBA00004651"/>
    </source>
</evidence>
<keyword evidence="6" id="KW-0547">Nucleotide-binding</keyword>
<dbReference type="Proteomes" id="UP000679779">
    <property type="component" value="Unassembled WGS sequence"/>
</dbReference>
<dbReference type="SUPFAM" id="SSF55874">
    <property type="entry name" value="ATPase domain of HSP90 chaperone/DNA topoisomerase II/histidine kinase"/>
    <property type="match status" value="1"/>
</dbReference>
<keyword evidence="7 15" id="KW-0418">Kinase</keyword>
<evidence type="ECO:0000256" key="13">
    <source>
        <dbReference type="SAM" id="Phobius"/>
    </source>
</evidence>
<dbReference type="SMART" id="SM00387">
    <property type="entry name" value="HATPase_c"/>
    <property type="match status" value="1"/>
</dbReference>
<dbReference type="InterPro" id="IPR003594">
    <property type="entry name" value="HATPase_dom"/>
</dbReference>
<evidence type="ECO:0000256" key="3">
    <source>
        <dbReference type="ARBA" id="ARBA00022553"/>
    </source>
</evidence>
<dbReference type="Gene3D" id="3.30.565.10">
    <property type="entry name" value="Histidine kinase-like ATPase, C-terminal domain"/>
    <property type="match status" value="1"/>
</dbReference>
<feature type="domain" description="HAMP" evidence="14">
    <location>
        <begin position="328"/>
        <end position="380"/>
    </location>
</feature>
<organism evidence="15 16">
    <name type="scientific">Paenibacillus albilobatus</name>
    <dbReference type="NCBI Taxonomy" id="2716884"/>
    <lineage>
        <taxon>Bacteria</taxon>
        <taxon>Bacillati</taxon>
        <taxon>Bacillota</taxon>
        <taxon>Bacilli</taxon>
        <taxon>Bacillales</taxon>
        <taxon>Paenibacillaceae</taxon>
        <taxon>Paenibacillus</taxon>
    </lineage>
</organism>
<dbReference type="Pfam" id="PF00672">
    <property type="entry name" value="HAMP"/>
    <property type="match status" value="1"/>
</dbReference>
<dbReference type="GO" id="GO:0000155">
    <property type="term" value="F:phosphorelay sensor kinase activity"/>
    <property type="evidence" value="ECO:0007669"/>
    <property type="project" value="InterPro"/>
</dbReference>
<evidence type="ECO:0000256" key="4">
    <source>
        <dbReference type="ARBA" id="ARBA00022679"/>
    </source>
</evidence>
<keyword evidence="9 13" id="KW-1133">Transmembrane helix</keyword>